<dbReference type="HOGENOM" id="CLU_2154270_0_0_9"/>
<evidence type="ECO:0000313" key="3">
    <source>
        <dbReference type="Proteomes" id="UP000010797"/>
    </source>
</evidence>
<proteinExistence type="predicted"/>
<dbReference type="EMBL" id="CP003344">
    <property type="protein sequence ID" value="AGA68430.1"/>
    <property type="molecule type" value="Genomic_DNA"/>
</dbReference>
<organism evidence="2 3">
    <name type="scientific">Desulfitobacterium dichloroeliminans (strain LMG P-21439 / DCA1)</name>
    <dbReference type="NCBI Taxonomy" id="871963"/>
    <lineage>
        <taxon>Bacteria</taxon>
        <taxon>Bacillati</taxon>
        <taxon>Bacillota</taxon>
        <taxon>Clostridia</taxon>
        <taxon>Eubacteriales</taxon>
        <taxon>Desulfitobacteriaceae</taxon>
        <taxon>Desulfitobacterium</taxon>
    </lineage>
</organism>
<evidence type="ECO:0000313" key="2">
    <source>
        <dbReference type="EMBL" id="AGA68430.1"/>
    </source>
</evidence>
<dbReference type="OrthoDB" id="1739602at2"/>
<feature type="transmembrane region" description="Helical" evidence="1">
    <location>
        <begin position="6"/>
        <end position="25"/>
    </location>
</feature>
<sequence>MATIILTLVAGISTTAFMILWFWVVREKLLAKQSTVQSAASQLIVCRKKYLQAKDELDELDAQSILLRSQDIYIQSVRLYNQTLRKPWNRIPGFCMGFFGMSDKESSQKKG</sequence>
<dbReference type="eggNOG" id="ENOG5033ZNS">
    <property type="taxonomic scope" value="Bacteria"/>
</dbReference>
<accession>L0F5V7</accession>
<gene>
    <name evidence="2" type="ordered locus">Desdi_0910</name>
</gene>
<dbReference type="AlphaFoldDB" id="L0F5V7"/>
<keyword evidence="3" id="KW-1185">Reference proteome</keyword>
<dbReference type="RefSeq" id="WP_015261430.1">
    <property type="nucleotide sequence ID" value="NC_019903.1"/>
</dbReference>
<name>L0F5V7_DESDL</name>
<keyword evidence="1" id="KW-0472">Membrane</keyword>
<protein>
    <submittedName>
        <fullName evidence="2">Uncharacterized protein</fullName>
    </submittedName>
</protein>
<dbReference type="Proteomes" id="UP000010797">
    <property type="component" value="Chromosome"/>
</dbReference>
<keyword evidence="1" id="KW-1133">Transmembrane helix</keyword>
<evidence type="ECO:0000256" key="1">
    <source>
        <dbReference type="SAM" id="Phobius"/>
    </source>
</evidence>
<keyword evidence="1" id="KW-0812">Transmembrane</keyword>
<reference evidence="3" key="1">
    <citation type="submission" date="2012-02" db="EMBL/GenBank/DDBJ databases">
        <title>Complete sequence of Desulfitobacterium dichloroeliminans LMG P-21439.</title>
        <authorList>
            <person name="Lucas S."/>
            <person name="Han J."/>
            <person name="Lapidus A."/>
            <person name="Cheng J.-F."/>
            <person name="Goodwin L."/>
            <person name="Pitluck S."/>
            <person name="Peters L."/>
            <person name="Ovchinnikova G."/>
            <person name="Teshima H."/>
            <person name="Detter J.C."/>
            <person name="Han C."/>
            <person name="Tapia R."/>
            <person name="Land M."/>
            <person name="Hauser L."/>
            <person name="Kyrpides N."/>
            <person name="Ivanova N."/>
            <person name="Pagani I."/>
            <person name="Kruse T."/>
            <person name="de Vos W.M."/>
            <person name="Boon N."/>
            <person name="Smidt H."/>
            <person name="Woyke T."/>
        </authorList>
    </citation>
    <scope>NUCLEOTIDE SEQUENCE [LARGE SCALE GENOMIC DNA]</scope>
    <source>
        <strain evidence="3">LMG P-21439 / DCA1</strain>
    </source>
</reference>
<dbReference type="KEGG" id="ddl:Desdi_0910"/>
<dbReference type="STRING" id="871963.Desdi_0910"/>